<accession>A0A9Q4HY89</accession>
<comment type="caution">
    <text evidence="1">The sequence shown here is derived from an EMBL/GenBank/DDBJ whole genome shotgun (WGS) entry which is preliminary data.</text>
</comment>
<evidence type="ECO:0000313" key="1">
    <source>
        <dbReference type="EMBL" id="MCZ0666481.1"/>
    </source>
</evidence>
<gene>
    <name evidence="1" type="ORF">OZZ17_02875</name>
</gene>
<evidence type="ECO:0000313" key="2">
    <source>
        <dbReference type="Proteomes" id="UP001079535"/>
    </source>
</evidence>
<organism evidence="1 2">
    <name type="scientific">Mediterraneibacter gnavus</name>
    <name type="common">Ruminococcus gnavus</name>
    <dbReference type="NCBI Taxonomy" id="33038"/>
    <lineage>
        <taxon>Bacteria</taxon>
        <taxon>Bacillati</taxon>
        <taxon>Bacillota</taxon>
        <taxon>Clostridia</taxon>
        <taxon>Lachnospirales</taxon>
        <taxon>Lachnospiraceae</taxon>
        <taxon>Mediterraneibacter</taxon>
    </lineage>
</organism>
<dbReference type="Proteomes" id="UP001079535">
    <property type="component" value="Unassembled WGS sequence"/>
</dbReference>
<dbReference type="AlphaFoldDB" id="A0A9Q4HY89"/>
<protein>
    <submittedName>
        <fullName evidence="1">Uncharacterized protein</fullName>
    </submittedName>
</protein>
<name>A0A9Q4HY89_MEDGN</name>
<dbReference type="RefSeq" id="WP_268803339.1">
    <property type="nucleotide sequence ID" value="NZ_JAPRAY010000003.1"/>
</dbReference>
<sequence length="44" mass="5159">MCSKNEISNRNVIVEISSTERNEFTNNIKGWIQQESSNQENQEE</sequence>
<dbReference type="EMBL" id="JAPRAY010000003">
    <property type="protein sequence ID" value="MCZ0666481.1"/>
    <property type="molecule type" value="Genomic_DNA"/>
</dbReference>
<proteinExistence type="predicted"/>
<reference evidence="1" key="1">
    <citation type="submission" date="2022-11" db="EMBL/GenBank/DDBJ databases">
        <title>Temperate bacteriophages infecting mucin-degrading bacterium Ruminococcus gnavus from the human gut.</title>
        <authorList>
            <person name="Buttimer C."/>
        </authorList>
    </citation>
    <scope>NUCLEOTIDE SEQUENCE</scope>
    <source>
        <strain evidence="1">CCUG 49994</strain>
    </source>
</reference>